<name>A0A4R2RWA8_9RHOB</name>
<dbReference type="PANTHER" id="PTHR46208:SF1">
    <property type="entry name" value="MITOCHONDRIAL IMPORT RECEPTOR SUBUNIT TOM70"/>
    <property type="match status" value="1"/>
</dbReference>
<evidence type="ECO:0000313" key="9">
    <source>
        <dbReference type="EMBL" id="TCP63415.1"/>
    </source>
</evidence>
<reference evidence="9 10" key="1">
    <citation type="submission" date="2019-03" db="EMBL/GenBank/DDBJ databases">
        <title>Genomic Encyclopedia of Type Strains, Phase IV (KMG-IV): sequencing the most valuable type-strain genomes for metagenomic binning, comparative biology and taxonomic classification.</title>
        <authorList>
            <person name="Goeker M."/>
        </authorList>
    </citation>
    <scope>NUCLEOTIDE SEQUENCE [LARGE SCALE GENOMIC DNA]</scope>
    <source>
        <strain evidence="9 10">DSM 24766</strain>
    </source>
</reference>
<evidence type="ECO:0000256" key="6">
    <source>
        <dbReference type="ARBA" id="ARBA00023136"/>
    </source>
</evidence>
<dbReference type="PROSITE" id="PS50005">
    <property type="entry name" value="TPR"/>
    <property type="match status" value="2"/>
</dbReference>
<proteinExistence type="inferred from homology"/>
<dbReference type="PANTHER" id="PTHR46208">
    <property type="entry name" value="MITOCHONDRIAL IMPORT RECEPTOR SUBUNIT TOM70"/>
    <property type="match status" value="1"/>
</dbReference>
<feature type="repeat" description="TPR" evidence="8">
    <location>
        <begin position="116"/>
        <end position="149"/>
    </location>
</feature>
<keyword evidence="2" id="KW-0812">Transmembrane</keyword>
<comment type="similarity">
    <text evidence="7">Belongs to the Tom70 family.</text>
</comment>
<dbReference type="EMBL" id="SLXU01000001">
    <property type="protein sequence ID" value="TCP63415.1"/>
    <property type="molecule type" value="Genomic_DNA"/>
</dbReference>
<dbReference type="InterPro" id="IPR011990">
    <property type="entry name" value="TPR-like_helical_dom_sf"/>
</dbReference>
<dbReference type="Pfam" id="PF13181">
    <property type="entry name" value="TPR_8"/>
    <property type="match status" value="1"/>
</dbReference>
<evidence type="ECO:0000256" key="2">
    <source>
        <dbReference type="ARBA" id="ARBA00022692"/>
    </source>
</evidence>
<evidence type="ECO:0000256" key="8">
    <source>
        <dbReference type="PROSITE-ProRule" id="PRU00339"/>
    </source>
</evidence>
<sequence>MSRDALTDDGMSTIRQRLGEIREMERSKGAEAAEKALIALIREVPDNRPAYTALSRVLMKQKKFDYAVRAAEKVVRLAPMEAEPLVLAGFARLRNEDREGAAVAFADALGLDGANTRAMMGAALLKMSEDSHEDALELCERAVALDPDLERAHELIVRINLKQGRKDDALAELRDLVEAGGGSSRALRLYARLMRDEGRLDEALKAAASRLGEDRKSLKRFSQLAAFSGQADLAVDEYRKLAEATDAKPADKVRLIAALIRSGALDEARTGISALPDARVLKPLKHKLSGDIAMAEGQHTAAIALYRKACKAANAQEPDADAIGADAPEEDLAKLWQKHSAQALRVALRARRSPG</sequence>
<evidence type="ECO:0000313" key="10">
    <source>
        <dbReference type="Proteomes" id="UP000295050"/>
    </source>
</evidence>
<keyword evidence="4 8" id="KW-0802">TPR repeat</keyword>
<comment type="caution">
    <text evidence="9">The sequence shown here is derived from an EMBL/GenBank/DDBJ whole genome shotgun (WGS) entry which is preliminary data.</text>
</comment>
<gene>
    <name evidence="9" type="ORF">EV663_101684</name>
</gene>
<dbReference type="GO" id="GO:0008320">
    <property type="term" value="F:protein transmembrane transporter activity"/>
    <property type="evidence" value="ECO:0007669"/>
    <property type="project" value="TreeGrafter"/>
</dbReference>
<dbReference type="GO" id="GO:0030150">
    <property type="term" value="P:protein import into mitochondrial matrix"/>
    <property type="evidence" value="ECO:0007669"/>
    <property type="project" value="TreeGrafter"/>
</dbReference>
<evidence type="ECO:0000256" key="1">
    <source>
        <dbReference type="ARBA" id="ARBA00004167"/>
    </source>
</evidence>
<protein>
    <submittedName>
        <fullName evidence="9">Tetratricopeptide repeat protein</fullName>
    </submittedName>
</protein>
<dbReference type="Gene3D" id="1.25.40.10">
    <property type="entry name" value="Tetratricopeptide repeat domain"/>
    <property type="match status" value="1"/>
</dbReference>
<dbReference type="AlphaFoldDB" id="A0A4R2RWA8"/>
<comment type="subcellular location">
    <subcellularLocation>
        <location evidence="1">Membrane</location>
        <topology evidence="1">Single-pass membrane protein</topology>
    </subcellularLocation>
</comment>
<keyword evidence="6" id="KW-0472">Membrane</keyword>
<feature type="repeat" description="TPR" evidence="8">
    <location>
        <begin position="48"/>
        <end position="81"/>
    </location>
</feature>
<dbReference type="GO" id="GO:0016020">
    <property type="term" value="C:membrane"/>
    <property type="evidence" value="ECO:0007669"/>
    <property type="project" value="UniProtKB-SubCell"/>
</dbReference>
<dbReference type="Proteomes" id="UP000295050">
    <property type="component" value="Unassembled WGS sequence"/>
</dbReference>
<dbReference type="Pfam" id="PF14559">
    <property type="entry name" value="TPR_19"/>
    <property type="match status" value="1"/>
</dbReference>
<dbReference type="GO" id="GO:0030943">
    <property type="term" value="F:mitochondrion targeting sequence binding"/>
    <property type="evidence" value="ECO:0007669"/>
    <property type="project" value="TreeGrafter"/>
</dbReference>
<evidence type="ECO:0000256" key="3">
    <source>
        <dbReference type="ARBA" id="ARBA00022737"/>
    </source>
</evidence>
<evidence type="ECO:0000256" key="4">
    <source>
        <dbReference type="ARBA" id="ARBA00022803"/>
    </source>
</evidence>
<dbReference type="SUPFAM" id="SSF48452">
    <property type="entry name" value="TPR-like"/>
    <property type="match status" value="1"/>
</dbReference>
<keyword evidence="10" id="KW-1185">Reference proteome</keyword>
<evidence type="ECO:0000256" key="5">
    <source>
        <dbReference type="ARBA" id="ARBA00022989"/>
    </source>
</evidence>
<organism evidence="9 10">
    <name type="scientific">Rhodovulum bhavnagarense</name>
    <dbReference type="NCBI Taxonomy" id="992286"/>
    <lineage>
        <taxon>Bacteria</taxon>
        <taxon>Pseudomonadati</taxon>
        <taxon>Pseudomonadota</taxon>
        <taxon>Alphaproteobacteria</taxon>
        <taxon>Rhodobacterales</taxon>
        <taxon>Paracoccaceae</taxon>
        <taxon>Rhodovulum</taxon>
    </lineage>
</organism>
<dbReference type="SMART" id="SM00028">
    <property type="entry name" value="TPR"/>
    <property type="match status" value="4"/>
</dbReference>
<keyword evidence="5" id="KW-1133">Transmembrane helix</keyword>
<dbReference type="InterPro" id="IPR019734">
    <property type="entry name" value="TPR_rpt"/>
</dbReference>
<accession>A0A4R2RWA8</accession>
<keyword evidence="3" id="KW-0677">Repeat</keyword>
<evidence type="ECO:0000256" key="7">
    <source>
        <dbReference type="ARBA" id="ARBA00038030"/>
    </source>
</evidence>